<dbReference type="InterPro" id="IPR051785">
    <property type="entry name" value="MMCE/EMCE_epimerase"/>
</dbReference>
<dbReference type="Proteomes" id="UP000252770">
    <property type="component" value="Unassembled WGS sequence"/>
</dbReference>
<evidence type="ECO:0000313" key="4">
    <source>
        <dbReference type="EMBL" id="RCK71476.1"/>
    </source>
</evidence>
<dbReference type="InterPro" id="IPR029068">
    <property type="entry name" value="Glyas_Bleomycin-R_OHBP_Dase"/>
</dbReference>
<organism evidence="4 5">
    <name type="scientific">Desertihabitans brevis</name>
    <dbReference type="NCBI Taxonomy" id="2268447"/>
    <lineage>
        <taxon>Bacteria</taxon>
        <taxon>Bacillati</taxon>
        <taxon>Actinomycetota</taxon>
        <taxon>Actinomycetes</taxon>
        <taxon>Propionibacteriales</taxon>
        <taxon>Propionibacteriaceae</taxon>
        <taxon>Desertihabitans</taxon>
    </lineage>
</organism>
<name>A0A367YZZ6_9ACTN</name>
<dbReference type="GO" id="GO:0046872">
    <property type="term" value="F:metal ion binding"/>
    <property type="evidence" value="ECO:0007669"/>
    <property type="project" value="UniProtKB-KW"/>
</dbReference>
<dbReference type="PANTHER" id="PTHR43048">
    <property type="entry name" value="METHYLMALONYL-COA EPIMERASE"/>
    <property type="match status" value="1"/>
</dbReference>
<feature type="domain" description="VOC" evidence="3">
    <location>
        <begin position="4"/>
        <end position="137"/>
    </location>
</feature>
<evidence type="ECO:0000259" key="3">
    <source>
        <dbReference type="PROSITE" id="PS51819"/>
    </source>
</evidence>
<evidence type="ECO:0000256" key="2">
    <source>
        <dbReference type="ARBA" id="ARBA00022723"/>
    </source>
</evidence>
<keyword evidence="5" id="KW-1185">Reference proteome</keyword>
<dbReference type="AlphaFoldDB" id="A0A367YZZ6"/>
<evidence type="ECO:0000313" key="5">
    <source>
        <dbReference type="Proteomes" id="UP000252770"/>
    </source>
</evidence>
<dbReference type="PROSITE" id="PS51819">
    <property type="entry name" value="VOC"/>
    <property type="match status" value="1"/>
</dbReference>
<evidence type="ECO:0000256" key="1">
    <source>
        <dbReference type="ARBA" id="ARBA00009308"/>
    </source>
</evidence>
<dbReference type="EC" id="5.1.99.1" evidence="4"/>
<sequence>MFEGIDHVGYAVTDLDEAIRLHTEVLGWRLEHREVNAEQGVAEAMLVAGEGGPDRPRVQLLAPLTGDSPVGRFLARSGPGVQQVAYRVRDIEQVSTVLRARGLRLVHDRAVRGTGGSLVNFVHPRSTGGVLLEIVQPPGPPTGSGPS</sequence>
<dbReference type="SUPFAM" id="SSF54593">
    <property type="entry name" value="Glyoxalase/Bleomycin resistance protein/Dihydroxybiphenyl dioxygenase"/>
    <property type="match status" value="1"/>
</dbReference>
<dbReference type="InterPro" id="IPR037523">
    <property type="entry name" value="VOC_core"/>
</dbReference>
<dbReference type="InterPro" id="IPR017515">
    <property type="entry name" value="MeMalonyl-CoA_epimerase"/>
</dbReference>
<dbReference type="Pfam" id="PF13669">
    <property type="entry name" value="Glyoxalase_4"/>
    <property type="match status" value="1"/>
</dbReference>
<dbReference type="Gene3D" id="3.10.180.10">
    <property type="entry name" value="2,3-Dihydroxybiphenyl 1,2-Dioxygenase, domain 1"/>
    <property type="match status" value="1"/>
</dbReference>
<dbReference type="PANTHER" id="PTHR43048:SF3">
    <property type="entry name" value="METHYLMALONYL-COA EPIMERASE, MITOCHONDRIAL"/>
    <property type="match status" value="1"/>
</dbReference>
<keyword evidence="2" id="KW-0479">Metal-binding</keyword>
<dbReference type="EMBL" id="QOUI01000001">
    <property type="protein sequence ID" value="RCK71476.1"/>
    <property type="molecule type" value="Genomic_DNA"/>
</dbReference>
<dbReference type="CDD" id="cd07249">
    <property type="entry name" value="MMCE"/>
    <property type="match status" value="1"/>
</dbReference>
<dbReference type="NCBIfam" id="TIGR03081">
    <property type="entry name" value="metmalonyl_epim"/>
    <property type="match status" value="1"/>
</dbReference>
<protein>
    <submittedName>
        <fullName evidence="4">Methylmalonyl-CoA epimerase</fullName>
        <ecNumber evidence="4">5.1.99.1</ecNumber>
    </submittedName>
</protein>
<dbReference type="GO" id="GO:0046491">
    <property type="term" value="P:L-methylmalonyl-CoA metabolic process"/>
    <property type="evidence" value="ECO:0007669"/>
    <property type="project" value="TreeGrafter"/>
</dbReference>
<proteinExistence type="inferred from homology"/>
<comment type="similarity">
    <text evidence="1">Belongs to the methylmalonyl-CoA epimerase family.</text>
</comment>
<comment type="caution">
    <text evidence="4">The sequence shown here is derived from an EMBL/GenBank/DDBJ whole genome shotgun (WGS) entry which is preliminary data.</text>
</comment>
<reference evidence="4 5" key="1">
    <citation type="submission" date="2018-07" db="EMBL/GenBank/DDBJ databases">
        <title>Desertimonas flava gen. nov. sp. nov.</title>
        <authorList>
            <person name="Liu S."/>
        </authorList>
    </citation>
    <scope>NUCLEOTIDE SEQUENCE [LARGE SCALE GENOMIC DNA]</scope>
    <source>
        <strain evidence="4 5">16Sb5-5</strain>
    </source>
</reference>
<accession>A0A367YZZ6</accession>
<gene>
    <name evidence="4" type="primary">mce</name>
    <name evidence="4" type="ORF">DT076_00820</name>
</gene>
<keyword evidence="4" id="KW-0413">Isomerase</keyword>
<dbReference type="GO" id="GO:0004493">
    <property type="term" value="F:methylmalonyl-CoA epimerase activity"/>
    <property type="evidence" value="ECO:0007669"/>
    <property type="project" value="UniProtKB-EC"/>
</dbReference>